<feature type="signal peptide" evidence="6">
    <location>
        <begin position="1"/>
        <end position="19"/>
    </location>
</feature>
<organism evidence="7 8">
    <name type="scientific">Cerasibacillus quisquiliarum</name>
    <dbReference type="NCBI Taxonomy" id="227865"/>
    <lineage>
        <taxon>Bacteria</taxon>
        <taxon>Bacillati</taxon>
        <taxon>Bacillota</taxon>
        <taxon>Bacilli</taxon>
        <taxon>Bacillales</taxon>
        <taxon>Bacillaceae</taxon>
        <taxon>Cerasibacillus</taxon>
    </lineage>
</organism>
<dbReference type="Gene3D" id="3.40.50.1980">
    <property type="entry name" value="Nitrogenase molybdenum iron protein domain"/>
    <property type="match status" value="2"/>
</dbReference>
<proteinExistence type="inferred from homology"/>
<evidence type="ECO:0000256" key="3">
    <source>
        <dbReference type="ARBA" id="ARBA00022723"/>
    </source>
</evidence>
<evidence type="ECO:0000256" key="4">
    <source>
        <dbReference type="ARBA" id="ARBA00022729"/>
    </source>
</evidence>
<dbReference type="RefSeq" id="WP_146934298.1">
    <property type="nucleotide sequence ID" value="NZ_BJXW01000002.1"/>
</dbReference>
<comment type="subcellular location">
    <subcellularLocation>
        <location evidence="1">Cell envelope</location>
    </subcellularLocation>
</comment>
<protein>
    <submittedName>
        <fullName evidence="7">Manganese-binding lipoprotein MntA</fullName>
    </submittedName>
</protein>
<comment type="similarity">
    <text evidence="5">Belongs to the bacterial solute-binding protein 9 family.</text>
</comment>
<dbReference type="Pfam" id="PF01297">
    <property type="entry name" value="ZnuA"/>
    <property type="match status" value="1"/>
</dbReference>
<dbReference type="EMBL" id="BJXW01000002">
    <property type="protein sequence ID" value="GEN29860.1"/>
    <property type="molecule type" value="Genomic_DNA"/>
</dbReference>
<comment type="caution">
    <text evidence="7">The sequence shown here is derived from an EMBL/GenBank/DDBJ whole genome shotgun (WGS) entry which is preliminary data.</text>
</comment>
<evidence type="ECO:0000256" key="6">
    <source>
        <dbReference type="SAM" id="SignalP"/>
    </source>
</evidence>
<feature type="chain" id="PRO_5038962098" evidence="6">
    <location>
        <begin position="20"/>
        <end position="317"/>
    </location>
</feature>
<reference evidence="7 8" key="1">
    <citation type="submission" date="2019-07" db="EMBL/GenBank/DDBJ databases">
        <title>Whole genome shotgun sequence of Cerasibacillus quisquiliarum NBRC 102429.</title>
        <authorList>
            <person name="Hosoyama A."/>
            <person name="Uohara A."/>
            <person name="Ohji S."/>
            <person name="Ichikawa N."/>
        </authorList>
    </citation>
    <scope>NUCLEOTIDE SEQUENCE [LARGE SCALE GENOMIC DNA]</scope>
    <source>
        <strain evidence="7 8">NBRC 102429</strain>
    </source>
</reference>
<dbReference type="AlphaFoldDB" id="A0A511UTC2"/>
<evidence type="ECO:0000313" key="7">
    <source>
        <dbReference type="EMBL" id="GEN29860.1"/>
    </source>
</evidence>
<dbReference type="PRINTS" id="PR00691">
    <property type="entry name" value="ADHESINB"/>
</dbReference>
<evidence type="ECO:0000256" key="2">
    <source>
        <dbReference type="ARBA" id="ARBA00022448"/>
    </source>
</evidence>
<dbReference type="OrthoDB" id="9793396at2"/>
<dbReference type="PANTHER" id="PTHR42953">
    <property type="entry name" value="HIGH-AFFINITY ZINC UPTAKE SYSTEM PROTEIN ZNUA-RELATED"/>
    <property type="match status" value="1"/>
</dbReference>
<dbReference type="InterPro" id="IPR006128">
    <property type="entry name" value="Lipoprotein_PsaA-like"/>
</dbReference>
<dbReference type="InterPro" id="IPR050492">
    <property type="entry name" value="Bact_metal-bind_prot9"/>
</dbReference>
<keyword evidence="3" id="KW-0479">Metal-binding</keyword>
<dbReference type="InterPro" id="IPR006127">
    <property type="entry name" value="ZnuA-like"/>
</dbReference>
<dbReference type="GO" id="GO:0007155">
    <property type="term" value="P:cell adhesion"/>
    <property type="evidence" value="ECO:0007669"/>
    <property type="project" value="InterPro"/>
</dbReference>
<keyword evidence="2 5" id="KW-0813">Transport</keyword>
<dbReference type="PROSITE" id="PS51257">
    <property type="entry name" value="PROKAR_LIPOPROTEIN"/>
    <property type="match status" value="1"/>
</dbReference>
<keyword evidence="7" id="KW-0449">Lipoprotein</keyword>
<evidence type="ECO:0000313" key="8">
    <source>
        <dbReference type="Proteomes" id="UP000321491"/>
    </source>
</evidence>
<keyword evidence="4 6" id="KW-0732">Signal</keyword>
<accession>A0A511UTC2</accession>
<dbReference type="GO" id="GO:0030001">
    <property type="term" value="P:metal ion transport"/>
    <property type="evidence" value="ECO:0007669"/>
    <property type="project" value="InterPro"/>
</dbReference>
<dbReference type="PANTHER" id="PTHR42953:SF1">
    <property type="entry name" value="METAL-BINDING PROTEIN HI_0362-RELATED"/>
    <property type="match status" value="1"/>
</dbReference>
<dbReference type="PRINTS" id="PR00690">
    <property type="entry name" value="ADHESNFAMILY"/>
</dbReference>
<sequence length="317" mass="36167">MKRFFYMTFTIIMAIFFLAACNNDGDSKENNDAQSGEKLKVVSSFTIITDMVHQIGGDHVEVHNLVPTGTDPHEYEPLPEDIKKATDADVLFLNGMNLEGGKDGWFYKMIDSVNQNLDHVFELNKGVKPKYIGKESGVEEEVNPHSFLDPQVGIKMAENLRDALVKIDPDNKAVYEENADKYLHELRDMDAQYKEKIGEIPEEDRILVTSERAFQYMTERYGLEEAYVWEIDTEELGTPEQIKSLVDTLKEKQPPVLFLESNVDPRPLETVSSESGIDIYEKEIYSDEIGQKGDPVDTYIKLLQHNIDIIYDGLKSN</sequence>
<gene>
    <name evidence="7" type="primary">mntA</name>
    <name evidence="7" type="ORF">CQU01_00980</name>
</gene>
<dbReference type="GO" id="GO:0030313">
    <property type="term" value="C:cell envelope"/>
    <property type="evidence" value="ECO:0007669"/>
    <property type="project" value="UniProtKB-SubCell"/>
</dbReference>
<keyword evidence="8" id="KW-1185">Reference proteome</keyword>
<name>A0A511UTC2_9BACI</name>
<evidence type="ECO:0000256" key="1">
    <source>
        <dbReference type="ARBA" id="ARBA00004196"/>
    </source>
</evidence>
<dbReference type="Proteomes" id="UP000321491">
    <property type="component" value="Unassembled WGS sequence"/>
</dbReference>
<dbReference type="GO" id="GO:0046872">
    <property type="term" value="F:metal ion binding"/>
    <property type="evidence" value="ECO:0007669"/>
    <property type="project" value="UniProtKB-KW"/>
</dbReference>
<dbReference type="InterPro" id="IPR006129">
    <property type="entry name" value="AdhesinB"/>
</dbReference>
<dbReference type="SUPFAM" id="SSF53807">
    <property type="entry name" value="Helical backbone' metal receptor"/>
    <property type="match status" value="1"/>
</dbReference>
<evidence type="ECO:0000256" key="5">
    <source>
        <dbReference type="RuleBase" id="RU003512"/>
    </source>
</evidence>